<sequence length="424" mass="46099">MVFCTCGPHPRIDLTQAYREQRAGGGAGEAAGEGAGEGASDATRVTRDCLKACRSHGCFHAAIDVPIFSQSNVESQIEGLFSPEFVLNSVGGADGVDTSPEGDSGSSTYEKICNGGLMSAKTKTTSGRPYSHAIFRGRTAESGDATGATPEPKLSWEYQRQGRTAESGDVITEAVPEVDAISRSWMYLPDFTNALHSVASTIIHTLGIPPGLVLQEATEGENIDLLRVFRYDSVSSDKRLEKLGSSPHSDWGTLTVVWQDGKGGLQTYCHACDRWSDVEAFGPRSGEENSVSLFVHVGDFLSLTMQNSDGVSWPSPRHRVICPTRDDNGGENHCRRSLVYFSYPPPGISISDAREQLEGLVAETRTDGEDKMDLYESYSLLHNQANDSGDERGSMSAFETYQSIRTTPFDQVIRDKWSQVQRSS</sequence>
<keyword evidence="3" id="KW-1185">Reference proteome</keyword>
<evidence type="ECO:0000259" key="1">
    <source>
        <dbReference type="Pfam" id="PF03171"/>
    </source>
</evidence>
<feature type="domain" description="Isopenicillin N synthase-like Fe(2+) 2OG dioxygenase" evidence="1">
    <location>
        <begin position="226"/>
        <end position="341"/>
    </location>
</feature>
<comment type="caution">
    <text evidence="2">The sequence shown here is derived from an EMBL/GenBank/DDBJ whole genome shotgun (WGS) entry which is preliminary data.</text>
</comment>
<dbReference type="Gene3D" id="2.60.120.330">
    <property type="entry name" value="B-lactam Antibiotic, Isopenicillin N Synthase, Chain"/>
    <property type="match status" value="1"/>
</dbReference>
<organism evidence="2 3">
    <name type="scientific">Thalassiosira oceanica</name>
    <name type="common">Marine diatom</name>
    <dbReference type="NCBI Taxonomy" id="159749"/>
    <lineage>
        <taxon>Eukaryota</taxon>
        <taxon>Sar</taxon>
        <taxon>Stramenopiles</taxon>
        <taxon>Ochrophyta</taxon>
        <taxon>Bacillariophyta</taxon>
        <taxon>Coscinodiscophyceae</taxon>
        <taxon>Thalassiosirophycidae</taxon>
        <taxon>Thalassiosirales</taxon>
        <taxon>Thalassiosiraceae</taxon>
        <taxon>Thalassiosira</taxon>
    </lineage>
</organism>
<accession>K0SG31</accession>
<reference evidence="2 3" key="1">
    <citation type="journal article" date="2012" name="Genome Biol.">
        <title>Genome and low-iron response of an oceanic diatom adapted to chronic iron limitation.</title>
        <authorList>
            <person name="Lommer M."/>
            <person name="Specht M."/>
            <person name="Roy A.S."/>
            <person name="Kraemer L."/>
            <person name="Andreson R."/>
            <person name="Gutowska M.A."/>
            <person name="Wolf J."/>
            <person name="Bergner S.V."/>
            <person name="Schilhabel M.B."/>
            <person name="Klostermeier U.C."/>
            <person name="Beiko R.G."/>
            <person name="Rosenstiel P."/>
            <person name="Hippler M."/>
            <person name="Laroche J."/>
        </authorList>
    </citation>
    <scope>NUCLEOTIDE SEQUENCE [LARGE SCALE GENOMIC DNA]</scope>
    <source>
        <strain evidence="2 3">CCMP1005</strain>
    </source>
</reference>
<dbReference type="PANTHER" id="PTHR47990">
    <property type="entry name" value="2-OXOGLUTARATE (2OG) AND FE(II)-DEPENDENT OXYGENASE SUPERFAMILY PROTEIN-RELATED"/>
    <property type="match status" value="1"/>
</dbReference>
<dbReference type="Proteomes" id="UP000266841">
    <property type="component" value="Unassembled WGS sequence"/>
</dbReference>
<proteinExistence type="predicted"/>
<dbReference type="Pfam" id="PF03171">
    <property type="entry name" value="2OG-FeII_Oxy"/>
    <property type="match status" value="1"/>
</dbReference>
<gene>
    <name evidence="2" type="ORF">THAOC_14991</name>
</gene>
<dbReference type="eggNOG" id="ENOG502RX5U">
    <property type="taxonomic scope" value="Eukaryota"/>
</dbReference>
<evidence type="ECO:0000313" key="3">
    <source>
        <dbReference type="Proteomes" id="UP000266841"/>
    </source>
</evidence>
<dbReference type="InterPro" id="IPR050231">
    <property type="entry name" value="Iron_ascorbate_oxido_reductase"/>
</dbReference>
<dbReference type="OMA" id="ACRSHGC"/>
<name>K0SG31_THAOC</name>
<dbReference type="OrthoDB" id="627829at2759"/>
<dbReference type="InterPro" id="IPR027443">
    <property type="entry name" value="IPNS-like_sf"/>
</dbReference>
<dbReference type="SUPFAM" id="SSF51197">
    <property type="entry name" value="Clavaminate synthase-like"/>
    <property type="match status" value="1"/>
</dbReference>
<dbReference type="EMBL" id="AGNL01017427">
    <property type="protein sequence ID" value="EJK64290.1"/>
    <property type="molecule type" value="Genomic_DNA"/>
</dbReference>
<dbReference type="InterPro" id="IPR044861">
    <property type="entry name" value="IPNS-like_FE2OG_OXY"/>
</dbReference>
<dbReference type="AlphaFoldDB" id="K0SG31"/>
<protein>
    <recommendedName>
        <fullName evidence="1">Isopenicillin N synthase-like Fe(2+) 2OG dioxygenase domain-containing protein</fullName>
    </recommendedName>
</protein>
<evidence type="ECO:0000313" key="2">
    <source>
        <dbReference type="EMBL" id="EJK64290.1"/>
    </source>
</evidence>